<gene>
    <name evidence="11" type="ORF">GCM10012287_51820</name>
</gene>
<dbReference type="PANTHER" id="PTHR15822">
    <property type="entry name" value="TRAF AND TNF RECEPTOR-ASSOCIATED PROTEIN"/>
    <property type="match status" value="1"/>
</dbReference>
<evidence type="ECO:0000256" key="3">
    <source>
        <dbReference type="ARBA" id="ARBA00022722"/>
    </source>
</evidence>
<evidence type="ECO:0000256" key="2">
    <source>
        <dbReference type="ARBA" id="ARBA00001946"/>
    </source>
</evidence>
<dbReference type="SUPFAM" id="SSF56219">
    <property type="entry name" value="DNase I-like"/>
    <property type="match status" value="1"/>
</dbReference>
<name>A0ABQ2MR20_9ACTN</name>
<proteinExistence type="predicted"/>
<evidence type="ECO:0000256" key="1">
    <source>
        <dbReference type="ARBA" id="ARBA00001936"/>
    </source>
</evidence>
<keyword evidence="5" id="KW-0227">DNA damage</keyword>
<evidence type="ECO:0000256" key="7">
    <source>
        <dbReference type="ARBA" id="ARBA00022842"/>
    </source>
</evidence>
<evidence type="ECO:0000256" key="8">
    <source>
        <dbReference type="ARBA" id="ARBA00023204"/>
    </source>
</evidence>
<evidence type="ECO:0000256" key="6">
    <source>
        <dbReference type="ARBA" id="ARBA00022801"/>
    </source>
</evidence>
<comment type="cofactor">
    <cofactor evidence="1">
        <name>Mn(2+)</name>
        <dbReference type="ChEBI" id="CHEBI:29035"/>
    </cofactor>
</comment>
<feature type="compositionally biased region" description="Low complexity" evidence="9">
    <location>
        <begin position="278"/>
        <end position="293"/>
    </location>
</feature>
<protein>
    <recommendedName>
        <fullName evidence="10">Endonuclease/exonuclease/phosphatase domain-containing protein</fullName>
    </recommendedName>
</protein>
<evidence type="ECO:0000259" key="10">
    <source>
        <dbReference type="Pfam" id="PF03372"/>
    </source>
</evidence>
<feature type="domain" description="Endonuclease/exonuclease/phosphatase" evidence="10">
    <location>
        <begin position="17"/>
        <end position="262"/>
    </location>
</feature>
<evidence type="ECO:0000256" key="9">
    <source>
        <dbReference type="SAM" id="MobiDB-lite"/>
    </source>
</evidence>
<evidence type="ECO:0000313" key="11">
    <source>
        <dbReference type="EMBL" id="GGO56979.1"/>
    </source>
</evidence>
<keyword evidence="3" id="KW-0540">Nuclease</keyword>
<evidence type="ECO:0000256" key="4">
    <source>
        <dbReference type="ARBA" id="ARBA00022723"/>
    </source>
</evidence>
<feature type="region of interest" description="Disordered" evidence="9">
    <location>
        <begin position="271"/>
        <end position="293"/>
    </location>
</feature>
<keyword evidence="12" id="KW-1185">Reference proteome</keyword>
<dbReference type="RefSeq" id="WP_189039608.1">
    <property type="nucleotide sequence ID" value="NZ_BMMP01000022.1"/>
</dbReference>
<dbReference type="InterPro" id="IPR051547">
    <property type="entry name" value="TDP2-like"/>
</dbReference>
<dbReference type="InterPro" id="IPR005135">
    <property type="entry name" value="Endo/exonuclease/phosphatase"/>
</dbReference>
<dbReference type="InterPro" id="IPR036691">
    <property type="entry name" value="Endo/exonu/phosph_ase_sf"/>
</dbReference>
<dbReference type="PANTHER" id="PTHR15822:SF4">
    <property type="entry name" value="TYROSYL-DNA PHOSPHODIESTERASE 2"/>
    <property type="match status" value="1"/>
</dbReference>
<dbReference type="Pfam" id="PF03372">
    <property type="entry name" value="Exo_endo_phos"/>
    <property type="match status" value="1"/>
</dbReference>
<evidence type="ECO:0000256" key="5">
    <source>
        <dbReference type="ARBA" id="ARBA00022763"/>
    </source>
</evidence>
<sequence length="293" mass="32012">MTDQLRVTTMNVLDLRQADGAHRRGVIREGIRALQPDLVALQEVGSEAGIDDVEDLLGGGWHIAAHPRWGEDGVGAALASRWPVGEVRSADLKVTERTKQTPWCGVVVAEIHAPEPLGTFVVAHHKPSWPYGCERERELQAVECARLVEGFAGDDQHVVLLGDFDAEPDSASIRFWTGRQSLEGVSVAYRDAWDALYPSEPGHTFSPRDNVLAAEGCSEEEPPRRIDYVMVRCDRDGPPRLRVTDCRRVLVEPVAGTQASDHYGVFAELTLPPRTRRSGSAGHSRSGRSAGAA</sequence>
<dbReference type="EMBL" id="BMMP01000022">
    <property type="protein sequence ID" value="GGO56979.1"/>
    <property type="molecule type" value="Genomic_DNA"/>
</dbReference>
<organism evidence="11 12">
    <name type="scientific">Streptomyces daqingensis</name>
    <dbReference type="NCBI Taxonomy" id="1472640"/>
    <lineage>
        <taxon>Bacteria</taxon>
        <taxon>Bacillati</taxon>
        <taxon>Actinomycetota</taxon>
        <taxon>Actinomycetes</taxon>
        <taxon>Kitasatosporales</taxon>
        <taxon>Streptomycetaceae</taxon>
        <taxon>Streptomyces</taxon>
    </lineage>
</organism>
<evidence type="ECO:0000313" key="12">
    <source>
        <dbReference type="Proteomes" id="UP000631535"/>
    </source>
</evidence>
<reference evidence="12" key="1">
    <citation type="journal article" date="2019" name="Int. J. Syst. Evol. Microbiol.">
        <title>The Global Catalogue of Microorganisms (GCM) 10K type strain sequencing project: providing services to taxonomists for standard genome sequencing and annotation.</title>
        <authorList>
            <consortium name="The Broad Institute Genomics Platform"/>
            <consortium name="The Broad Institute Genome Sequencing Center for Infectious Disease"/>
            <person name="Wu L."/>
            <person name="Ma J."/>
        </authorList>
    </citation>
    <scope>NUCLEOTIDE SEQUENCE [LARGE SCALE GENOMIC DNA]</scope>
    <source>
        <strain evidence="12">CGMCC 4.7178</strain>
    </source>
</reference>
<keyword evidence="7" id="KW-0460">Magnesium</keyword>
<keyword evidence="6" id="KW-0378">Hydrolase</keyword>
<accession>A0ABQ2MR20</accession>
<keyword evidence="4" id="KW-0479">Metal-binding</keyword>
<comment type="cofactor">
    <cofactor evidence="2">
        <name>Mg(2+)</name>
        <dbReference type="ChEBI" id="CHEBI:18420"/>
    </cofactor>
</comment>
<dbReference type="Gene3D" id="3.60.10.10">
    <property type="entry name" value="Endonuclease/exonuclease/phosphatase"/>
    <property type="match status" value="1"/>
</dbReference>
<comment type="caution">
    <text evidence="11">The sequence shown here is derived from an EMBL/GenBank/DDBJ whole genome shotgun (WGS) entry which is preliminary data.</text>
</comment>
<keyword evidence="8" id="KW-0234">DNA repair</keyword>
<dbReference type="Proteomes" id="UP000631535">
    <property type="component" value="Unassembled WGS sequence"/>
</dbReference>